<dbReference type="EMBL" id="PGCI01001032">
    <property type="protein sequence ID" value="PLW09005.1"/>
    <property type="molecule type" value="Genomic_DNA"/>
</dbReference>
<proteinExistence type="inferred from homology"/>
<keyword evidence="8" id="KW-1185">Reference proteome</keyword>
<organism evidence="6 8">
    <name type="scientific">Puccinia coronata f. sp. avenae</name>
    <dbReference type="NCBI Taxonomy" id="200324"/>
    <lineage>
        <taxon>Eukaryota</taxon>
        <taxon>Fungi</taxon>
        <taxon>Dikarya</taxon>
        <taxon>Basidiomycota</taxon>
        <taxon>Pucciniomycotina</taxon>
        <taxon>Pucciniomycetes</taxon>
        <taxon>Pucciniales</taxon>
        <taxon>Pucciniaceae</taxon>
        <taxon>Puccinia</taxon>
    </lineage>
</organism>
<dbReference type="InterPro" id="IPR031107">
    <property type="entry name" value="Small_HSP"/>
</dbReference>
<dbReference type="EMBL" id="PGCJ01000287">
    <property type="protein sequence ID" value="PLW33990.1"/>
    <property type="molecule type" value="Genomic_DNA"/>
</dbReference>
<comment type="similarity">
    <text evidence="2 3">Belongs to the small heat shock protein (HSP20) family.</text>
</comment>
<accession>A0A2N5U8B5</accession>
<keyword evidence="1" id="KW-0346">Stress response</keyword>
<dbReference type="CDD" id="cd06464">
    <property type="entry name" value="ACD_sHsps-like"/>
    <property type="match status" value="1"/>
</dbReference>
<dbReference type="Pfam" id="PF00011">
    <property type="entry name" value="HSP20"/>
    <property type="match status" value="1"/>
</dbReference>
<dbReference type="EMBL" id="PGCI01000104">
    <property type="protein sequence ID" value="PLW40263.1"/>
    <property type="molecule type" value="Genomic_DNA"/>
</dbReference>
<comment type="caution">
    <text evidence="6">The sequence shown here is derived from an EMBL/GenBank/DDBJ whole genome shotgun (WGS) entry which is preliminary data.</text>
</comment>
<dbReference type="InterPro" id="IPR008978">
    <property type="entry name" value="HSP20-like_chaperone"/>
</dbReference>
<dbReference type="SUPFAM" id="SSF49764">
    <property type="entry name" value="HSP20-like chaperones"/>
    <property type="match status" value="1"/>
</dbReference>
<feature type="domain" description="SHSP" evidence="4">
    <location>
        <begin position="45"/>
        <end position="156"/>
    </location>
</feature>
<dbReference type="Proteomes" id="UP000235388">
    <property type="component" value="Unassembled WGS sequence"/>
</dbReference>
<evidence type="ECO:0000256" key="1">
    <source>
        <dbReference type="ARBA" id="ARBA00023016"/>
    </source>
</evidence>
<evidence type="ECO:0000313" key="8">
    <source>
        <dbReference type="Proteomes" id="UP000235388"/>
    </source>
</evidence>
<evidence type="ECO:0000313" key="7">
    <source>
        <dbReference type="EMBL" id="PLW40263.1"/>
    </source>
</evidence>
<evidence type="ECO:0000313" key="5">
    <source>
        <dbReference type="EMBL" id="PLW09005.1"/>
    </source>
</evidence>
<dbReference type="PANTHER" id="PTHR11527">
    <property type="entry name" value="HEAT-SHOCK PROTEIN 20 FAMILY MEMBER"/>
    <property type="match status" value="1"/>
</dbReference>
<evidence type="ECO:0000313" key="6">
    <source>
        <dbReference type="EMBL" id="PLW33990.1"/>
    </source>
</evidence>
<evidence type="ECO:0000313" key="9">
    <source>
        <dbReference type="Proteomes" id="UP000235392"/>
    </source>
</evidence>
<dbReference type="Proteomes" id="UP000235392">
    <property type="component" value="Unassembled WGS sequence"/>
</dbReference>
<evidence type="ECO:0000256" key="3">
    <source>
        <dbReference type="RuleBase" id="RU003616"/>
    </source>
</evidence>
<dbReference type="AlphaFoldDB" id="A0A2N5U8B5"/>
<sequence>MASSDDHSQRLQQLLDTVLAERYGTPPTSHRNWPRTTCPPTGSTPLAKVFTPKIDVIENPTSLMITVELPGAKREDISLDLCRGSMSLSGKIKATTEHVTGNVRLSERTFGSFSRNLNVPSSVTPDQIKASFTDGILEIILYKSKPNQGHQKIPIS</sequence>
<dbReference type="STRING" id="200324.A0A2N5U8B5"/>
<dbReference type="Gene3D" id="2.60.40.790">
    <property type="match status" value="1"/>
</dbReference>
<dbReference type="OrthoDB" id="1431247at2759"/>
<dbReference type="PROSITE" id="PS01031">
    <property type="entry name" value="SHSP"/>
    <property type="match status" value="1"/>
</dbReference>
<dbReference type="InterPro" id="IPR002068">
    <property type="entry name" value="A-crystallin/Hsp20_dom"/>
</dbReference>
<evidence type="ECO:0000256" key="2">
    <source>
        <dbReference type="PROSITE-ProRule" id="PRU00285"/>
    </source>
</evidence>
<evidence type="ECO:0000259" key="4">
    <source>
        <dbReference type="PROSITE" id="PS01031"/>
    </source>
</evidence>
<gene>
    <name evidence="6" type="ORF">PCANC_16375</name>
    <name evidence="7" type="ORF">PCASD_08563</name>
    <name evidence="5" type="ORF">PCASD_23347</name>
</gene>
<name>A0A2N5U8B5_9BASI</name>
<reference evidence="8 9" key="1">
    <citation type="submission" date="2017-11" db="EMBL/GenBank/DDBJ databases">
        <title>De novo assembly and phasing of dikaryotic genomes from two isolates of Puccinia coronata f. sp. avenae, the causal agent of oat crown rust.</title>
        <authorList>
            <person name="Miller M.E."/>
            <person name="Zhang Y."/>
            <person name="Omidvar V."/>
            <person name="Sperschneider J."/>
            <person name="Schwessinger B."/>
            <person name="Raley C."/>
            <person name="Palmer J.M."/>
            <person name="Garnica D."/>
            <person name="Upadhyaya N."/>
            <person name="Rathjen J."/>
            <person name="Taylor J.M."/>
            <person name="Park R.F."/>
            <person name="Dodds P.N."/>
            <person name="Hirsch C.D."/>
            <person name="Kianian S.F."/>
            <person name="Figueroa M."/>
        </authorList>
    </citation>
    <scope>NUCLEOTIDE SEQUENCE [LARGE SCALE GENOMIC DNA]</scope>
    <source>
        <strain evidence="6">12NC29</strain>
        <strain evidence="5">12SD80</strain>
    </source>
</reference>
<protein>
    <recommendedName>
        <fullName evidence="4">SHSP domain-containing protein</fullName>
    </recommendedName>
</protein>